<gene>
    <name evidence="2" type="ORF">CTI12_AA484040</name>
</gene>
<dbReference type="InterPro" id="IPR058570">
    <property type="entry name" value="HROB_OB"/>
</dbReference>
<dbReference type="Pfam" id="PF15072">
    <property type="entry name" value="HROB"/>
    <property type="match status" value="1"/>
</dbReference>
<name>A0A2U1LJI1_ARTAN</name>
<dbReference type="PANTHER" id="PTHR14523">
    <property type="entry name" value="UNCHARACTERIZED PROTEIN C17ORF53 HOMOLOG"/>
    <property type="match status" value="1"/>
</dbReference>
<evidence type="ECO:0000259" key="1">
    <source>
        <dbReference type="Pfam" id="PF15072"/>
    </source>
</evidence>
<accession>A0A2U1LJI1</accession>
<feature type="domain" description="Homologous recombination OB-fold protein OB-fold" evidence="1">
    <location>
        <begin position="83"/>
        <end position="124"/>
    </location>
</feature>
<dbReference type="Proteomes" id="UP000245207">
    <property type="component" value="Unassembled WGS sequence"/>
</dbReference>
<dbReference type="PANTHER" id="PTHR14523:SF1">
    <property type="entry name" value="HOMOLOGOUS RECOMBINATION OB-FOLD PROTEIN"/>
    <property type="match status" value="1"/>
</dbReference>
<comment type="caution">
    <text evidence="2">The sequence shown here is derived from an EMBL/GenBank/DDBJ whole genome shotgun (WGS) entry which is preliminary data.</text>
</comment>
<dbReference type="OrthoDB" id="550780at2759"/>
<reference evidence="2 3" key="1">
    <citation type="journal article" date="2018" name="Mol. Plant">
        <title>The genome of Artemisia annua provides insight into the evolution of Asteraceae family and artemisinin biosynthesis.</title>
        <authorList>
            <person name="Shen Q."/>
            <person name="Zhang L."/>
            <person name="Liao Z."/>
            <person name="Wang S."/>
            <person name="Yan T."/>
            <person name="Shi P."/>
            <person name="Liu M."/>
            <person name="Fu X."/>
            <person name="Pan Q."/>
            <person name="Wang Y."/>
            <person name="Lv Z."/>
            <person name="Lu X."/>
            <person name="Zhang F."/>
            <person name="Jiang W."/>
            <person name="Ma Y."/>
            <person name="Chen M."/>
            <person name="Hao X."/>
            <person name="Li L."/>
            <person name="Tang Y."/>
            <person name="Lv G."/>
            <person name="Zhou Y."/>
            <person name="Sun X."/>
            <person name="Brodelius P.E."/>
            <person name="Rose J.K.C."/>
            <person name="Tang K."/>
        </authorList>
    </citation>
    <scope>NUCLEOTIDE SEQUENCE [LARGE SCALE GENOMIC DNA]</scope>
    <source>
        <strain evidence="3">cv. Huhao1</strain>
        <tissue evidence="2">Leaf</tissue>
    </source>
</reference>
<evidence type="ECO:0000313" key="3">
    <source>
        <dbReference type="Proteomes" id="UP000245207"/>
    </source>
</evidence>
<evidence type="ECO:0000313" key="2">
    <source>
        <dbReference type="EMBL" id="PWA49157.1"/>
    </source>
</evidence>
<dbReference type="EMBL" id="PKPP01009055">
    <property type="protein sequence ID" value="PWA49157.1"/>
    <property type="molecule type" value="Genomic_DNA"/>
</dbReference>
<sequence length="353" mass="39721">MNSPQNYEWEQLLDIEKLVRIIPDPTGIVQDEDFKRGSWVSAIEHLNANGCIVSGCLGDIKNFLKNGKLDQVLAIVNIDEGGYGKDITVEIALILANVSVFSSKPSMYYLNITMRNVLKVFQKDTVPGNGSGVDEEALNLALEEEATEARVEQEWLEKCNKKWRRNIRDNYGASVCNLTIMILSVKGFEVEAEAFEFEALEAKDFAFEAFEVEGVDFEAFETEAFKFEAFEDEAFEFEAKDFAFEAKALLALVFEAFEVEAFDFEAYDAFAFEAFEAIAFEGFDLKAFEAVNFEGFEALDLEAFEALDFDVEAFDFDNQDSSSSLDESHDELVFEKGSLPISILSSSVEVQIM</sequence>
<keyword evidence="3" id="KW-1185">Reference proteome</keyword>
<dbReference type="AlphaFoldDB" id="A0A2U1LJI1"/>
<protein>
    <recommendedName>
        <fullName evidence="1">Homologous recombination OB-fold protein OB-fold domain-containing protein</fullName>
    </recommendedName>
</protein>
<proteinExistence type="predicted"/>
<organism evidence="2 3">
    <name type="scientific">Artemisia annua</name>
    <name type="common">Sweet wormwood</name>
    <dbReference type="NCBI Taxonomy" id="35608"/>
    <lineage>
        <taxon>Eukaryota</taxon>
        <taxon>Viridiplantae</taxon>
        <taxon>Streptophyta</taxon>
        <taxon>Embryophyta</taxon>
        <taxon>Tracheophyta</taxon>
        <taxon>Spermatophyta</taxon>
        <taxon>Magnoliopsida</taxon>
        <taxon>eudicotyledons</taxon>
        <taxon>Gunneridae</taxon>
        <taxon>Pentapetalae</taxon>
        <taxon>asterids</taxon>
        <taxon>campanulids</taxon>
        <taxon>Asterales</taxon>
        <taxon>Asteraceae</taxon>
        <taxon>Asteroideae</taxon>
        <taxon>Anthemideae</taxon>
        <taxon>Artemisiinae</taxon>
        <taxon>Artemisia</taxon>
    </lineage>
</organism>
<dbReference type="GO" id="GO:0000725">
    <property type="term" value="P:recombinational repair"/>
    <property type="evidence" value="ECO:0007669"/>
    <property type="project" value="InterPro"/>
</dbReference>
<dbReference type="InterPro" id="IPR028045">
    <property type="entry name" value="HROB"/>
</dbReference>